<sequence>MSDTPPEEPRKDWMEIWYERGAQVARHRVAEGEVPPASRPVVASLAQFREGARRPVEAWPVGEYVLSSRRRVVSGGR</sequence>
<gene>
    <name evidence="1" type="ORF">SGFS_012680</name>
</gene>
<evidence type="ECO:0000313" key="1">
    <source>
        <dbReference type="EMBL" id="BBC29974.1"/>
    </source>
</evidence>
<protein>
    <submittedName>
        <fullName evidence="1">Uncharacterized protein</fullName>
    </submittedName>
</protein>
<reference evidence="1 2" key="1">
    <citation type="journal article" date="2010" name="ChemBioChem">
        <title>Cloning and characterization of the biosynthetic gene cluster of 16-membered macrolide antibiotic FD-891: involvement of a dual functional cytochrome P450 monooxygenase catalyzing epoxidation and hydroxylation.</title>
        <authorList>
            <person name="Kudo F."/>
            <person name="Motegi A."/>
            <person name="Mizoue K."/>
            <person name="Eguchi T."/>
        </authorList>
    </citation>
    <scope>NUCLEOTIDE SEQUENCE [LARGE SCALE GENOMIC DNA]</scope>
    <source>
        <strain evidence="1 2">A-8890</strain>
    </source>
</reference>
<dbReference type="EMBL" id="AP018448">
    <property type="protein sequence ID" value="BBC29974.1"/>
    <property type="molecule type" value="Genomic_DNA"/>
</dbReference>
<reference evidence="1 2" key="2">
    <citation type="journal article" date="2023" name="ChemBioChem">
        <title>Acyltransferase Domain Exchange between Two Independent Type I Polyketide Synthases in the Same Producer Strain of Macrolide Antibiotics.</title>
        <authorList>
            <person name="Kudo F."/>
            <person name="Kishikawa K."/>
            <person name="Tsuboi K."/>
            <person name="Kido T."/>
            <person name="Usui T."/>
            <person name="Hashimoto J."/>
            <person name="Shin-Ya K."/>
            <person name="Miyanaga A."/>
            <person name="Eguchi T."/>
        </authorList>
    </citation>
    <scope>NUCLEOTIDE SEQUENCE [LARGE SCALE GENOMIC DNA]</scope>
    <source>
        <strain evidence="1 2">A-8890</strain>
    </source>
</reference>
<dbReference type="Proteomes" id="UP001321542">
    <property type="component" value="Chromosome"/>
</dbReference>
<keyword evidence="2" id="KW-1185">Reference proteome</keyword>
<proteinExistence type="predicted"/>
<evidence type="ECO:0000313" key="2">
    <source>
        <dbReference type="Proteomes" id="UP001321542"/>
    </source>
</evidence>
<name>A0ABN5V9N6_9ACTN</name>
<accession>A0ABN5V9N6</accession>
<organism evidence="1 2">
    <name type="scientific">Streptomyces graminofaciens</name>
    <dbReference type="NCBI Taxonomy" id="68212"/>
    <lineage>
        <taxon>Bacteria</taxon>
        <taxon>Bacillati</taxon>
        <taxon>Actinomycetota</taxon>
        <taxon>Actinomycetes</taxon>
        <taxon>Kitasatosporales</taxon>
        <taxon>Streptomycetaceae</taxon>
        <taxon>Streptomyces</taxon>
    </lineage>
</organism>